<dbReference type="AlphaFoldDB" id="A0A1Z5RH94"/>
<reference evidence="2" key="2">
    <citation type="submission" date="2017-02" db="EMBL/GenBank/DDBJ databases">
        <title>WGS assembly of Sorghum bicolor.</title>
        <authorList>
            <person name="Paterson A."/>
            <person name="Mullet J."/>
            <person name="Bowers J."/>
            <person name="Bruggmann R."/>
            <person name="Dubchak I."/>
            <person name="Grimwood J."/>
            <person name="Gundlach H."/>
            <person name="Haberer G."/>
            <person name="Hellsten U."/>
            <person name="Mitros T."/>
            <person name="Poliakov A."/>
            <person name="Schmutz J."/>
            <person name="Spannagl M."/>
            <person name="Tang H."/>
            <person name="Wang X."/>
            <person name="Wicker T."/>
            <person name="Bharti A."/>
            <person name="Chapman J."/>
            <person name="Feltus F."/>
            <person name="Gowik U."/>
            <person name="Grigoriev I."/>
            <person name="Lyons E."/>
            <person name="Maher C."/>
            <person name="Martis M."/>
            <person name="Narechania A."/>
            <person name="Otillar R."/>
            <person name="Penning B."/>
            <person name="Salamov A."/>
            <person name="Wang Y."/>
            <person name="Zhang L."/>
            <person name="Carpita N."/>
            <person name="Freeling M."/>
            <person name="Gingle A."/>
            <person name="Hash C."/>
            <person name="Keller B."/>
            <person name="Klein P."/>
            <person name="Kresovich S."/>
            <person name="Mccann M."/>
            <person name="Ming R."/>
            <person name="Peterson D."/>
            <person name="Rahman M."/>
            <person name="Ware D."/>
            <person name="Westhoff P."/>
            <person name="Mayer K."/>
            <person name="Messing J."/>
            <person name="Sims D."/>
            <person name="Jenkins J."/>
            <person name="Shu S."/>
            <person name="Rokhsar D."/>
        </authorList>
    </citation>
    <scope>NUCLEOTIDE SEQUENCE</scope>
</reference>
<feature type="compositionally biased region" description="Gly residues" evidence="1">
    <location>
        <begin position="62"/>
        <end position="75"/>
    </location>
</feature>
<protein>
    <submittedName>
        <fullName evidence="2">Uncharacterized protein</fullName>
    </submittedName>
</protein>
<reference evidence="2 3" key="1">
    <citation type="journal article" date="2009" name="Nature">
        <title>The Sorghum bicolor genome and the diversification of grasses.</title>
        <authorList>
            <person name="Paterson A.H."/>
            <person name="Bowers J.E."/>
            <person name="Bruggmann R."/>
            <person name="Dubchak I."/>
            <person name="Grimwood J."/>
            <person name="Gundlach H."/>
            <person name="Haberer G."/>
            <person name="Hellsten U."/>
            <person name="Mitros T."/>
            <person name="Poliakov A."/>
            <person name="Schmutz J."/>
            <person name="Spannagl M."/>
            <person name="Tang H."/>
            <person name="Wang X."/>
            <person name="Wicker T."/>
            <person name="Bharti A.K."/>
            <person name="Chapman J."/>
            <person name="Feltus F.A."/>
            <person name="Gowik U."/>
            <person name="Grigoriev I.V."/>
            <person name="Lyons E."/>
            <person name="Maher C.A."/>
            <person name="Martis M."/>
            <person name="Narechania A."/>
            <person name="Otillar R.P."/>
            <person name="Penning B.W."/>
            <person name="Salamov A.A."/>
            <person name="Wang Y."/>
            <person name="Zhang L."/>
            <person name="Carpita N.C."/>
            <person name="Freeling M."/>
            <person name="Gingle A.R."/>
            <person name="Hash C.T."/>
            <person name="Keller B."/>
            <person name="Klein P."/>
            <person name="Kresovich S."/>
            <person name="McCann M.C."/>
            <person name="Ming R."/>
            <person name="Peterson D.G."/>
            <person name="Mehboob-ur-Rahman"/>
            <person name="Ware D."/>
            <person name="Westhoff P."/>
            <person name="Mayer K.F."/>
            <person name="Messing J."/>
            <person name="Rokhsar D.S."/>
        </authorList>
    </citation>
    <scope>NUCLEOTIDE SEQUENCE [LARGE SCALE GENOMIC DNA]</scope>
    <source>
        <strain evidence="3">cv. BTx623</strain>
    </source>
</reference>
<evidence type="ECO:0000313" key="2">
    <source>
        <dbReference type="EMBL" id="OQU83130.1"/>
    </source>
</evidence>
<reference evidence="3" key="3">
    <citation type="journal article" date="2018" name="Plant J.">
        <title>The Sorghum bicolor reference genome: improved assembly, gene annotations, a transcriptome atlas, and signatures of genome organization.</title>
        <authorList>
            <person name="McCormick R.F."/>
            <person name="Truong S.K."/>
            <person name="Sreedasyam A."/>
            <person name="Jenkins J."/>
            <person name="Shu S."/>
            <person name="Sims D."/>
            <person name="Kennedy M."/>
            <person name="Amirebrahimi M."/>
            <person name="Weers B.D."/>
            <person name="McKinley B."/>
            <person name="Mattison A."/>
            <person name="Morishige D.T."/>
            <person name="Grimwood J."/>
            <person name="Schmutz J."/>
            <person name="Mullet J.E."/>
        </authorList>
    </citation>
    <scope>NUCLEOTIDE SEQUENCE [LARGE SCALE GENOMIC DNA]</scope>
    <source>
        <strain evidence="3">cv. BTx623</strain>
    </source>
</reference>
<keyword evidence="3" id="KW-1185">Reference proteome</keyword>
<organism evidence="2 3">
    <name type="scientific">Sorghum bicolor</name>
    <name type="common">Sorghum</name>
    <name type="synonym">Sorghum vulgare</name>
    <dbReference type="NCBI Taxonomy" id="4558"/>
    <lineage>
        <taxon>Eukaryota</taxon>
        <taxon>Viridiplantae</taxon>
        <taxon>Streptophyta</taxon>
        <taxon>Embryophyta</taxon>
        <taxon>Tracheophyta</taxon>
        <taxon>Spermatophyta</taxon>
        <taxon>Magnoliopsida</taxon>
        <taxon>Liliopsida</taxon>
        <taxon>Poales</taxon>
        <taxon>Poaceae</taxon>
        <taxon>PACMAD clade</taxon>
        <taxon>Panicoideae</taxon>
        <taxon>Andropogonodae</taxon>
        <taxon>Andropogoneae</taxon>
        <taxon>Sorghinae</taxon>
        <taxon>Sorghum</taxon>
    </lineage>
</organism>
<sequence length="123" mass="12798">MAFVLFPVPHDVDGDCVKSARASPHYSPIQQTLNSPLRSCSALASGGARHRRAAAAARAGGRQPGRGLLLGGHRSGGMADLQSSATAAGQRGLQPARPAEGRQDNAADPPCKQAVEVRDDHRK</sequence>
<dbReference type="InParanoid" id="A0A1Z5RH94"/>
<dbReference type="Gramene" id="OQU83130">
    <property type="protein sequence ID" value="OQU83130"/>
    <property type="gene ID" value="SORBI_3005G080501"/>
</dbReference>
<gene>
    <name evidence="2" type="ORF">SORBI_3005G080501</name>
</gene>
<dbReference type="Proteomes" id="UP000000768">
    <property type="component" value="Chromosome 5"/>
</dbReference>
<evidence type="ECO:0000313" key="3">
    <source>
        <dbReference type="Proteomes" id="UP000000768"/>
    </source>
</evidence>
<accession>A0A1Z5RH94</accession>
<dbReference type="EMBL" id="CM000764">
    <property type="protein sequence ID" value="OQU83129.1"/>
    <property type="molecule type" value="Genomic_DNA"/>
</dbReference>
<feature type="region of interest" description="Disordered" evidence="1">
    <location>
        <begin position="51"/>
        <end position="123"/>
    </location>
</feature>
<dbReference type="EMBL" id="CM000764">
    <property type="protein sequence ID" value="OQU83130.1"/>
    <property type="molecule type" value="Genomic_DNA"/>
</dbReference>
<evidence type="ECO:0000256" key="1">
    <source>
        <dbReference type="SAM" id="MobiDB-lite"/>
    </source>
</evidence>
<dbReference type="Gramene" id="OQU83129">
    <property type="protein sequence ID" value="OQU83129"/>
    <property type="gene ID" value="SORBI_3005G080501"/>
</dbReference>
<name>A0A1Z5RH94_SORBI</name>
<proteinExistence type="predicted"/>